<dbReference type="Proteomes" id="UP001515500">
    <property type="component" value="Unplaced"/>
</dbReference>
<keyword evidence="2 4" id="KW-0103">Bromodomain</keyword>
<evidence type="ECO:0000256" key="3">
    <source>
        <dbReference type="ARBA" id="ARBA00023163"/>
    </source>
</evidence>
<sequence length="389" mass="43565">MAAIPSLTPENEPAEANALPPAKAFPADTVDGAGDGPAGPVPIAVEKLRHQVDTIISKVDELEVKVNEVAQFYANKKRSKGAKDGKDKKMAVSSCSNLIVCESALNVKDGSSCTKRMQELMRQFGTILRQISQHKWAWPFMEPVDVEGLGLHDYYDIIKKPMDFSTIKNQMEAKDGTGYKNVREIYADVRLVFTNAMTYNDEKNDIHVMAKTLLDKFEEKWLQLLPKVIEEERRQKEEEAQAHENMQIAQEAAVSKMAKDMNNELAVLNSQLDGLRELVVQKCRKMSAEEKRRLGAGLSNLSAEDLSKVLEIIAQNNPSFRATTEEVEIDLDAQSETTLWKLKFFMKGAMELQTKNSPSNADENSKRKKEICDALAKTAKRRSKLLSSA</sequence>
<dbReference type="InterPro" id="IPR027353">
    <property type="entry name" value="NET_dom"/>
</dbReference>
<name>A0AB40B155_DIOCR</name>
<dbReference type="SMART" id="SM00297">
    <property type="entry name" value="BROMO"/>
    <property type="match status" value="1"/>
</dbReference>
<feature type="region of interest" description="Disordered" evidence="6">
    <location>
        <begin position="1"/>
        <end position="38"/>
    </location>
</feature>
<dbReference type="PANTHER" id="PTHR45926">
    <property type="entry name" value="OSJNBA0053K19.4 PROTEIN"/>
    <property type="match status" value="1"/>
</dbReference>
<keyword evidence="1" id="KW-0805">Transcription regulation</keyword>
<dbReference type="PROSITE" id="PS51525">
    <property type="entry name" value="NET"/>
    <property type="match status" value="1"/>
</dbReference>
<gene>
    <name evidence="10" type="primary">LOC120256878</name>
</gene>
<keyword evidence="5" id="KW-0175">Coiled coil</keyword>
<proteinExistence type="predicted"/>
<dbReference type="InterPro" id="IPR001487">
    <property type="entry name" value="Bromodomain"/>
</dbReference>
<evidence type="ECO:0000256" key="2">
    <source>
        <dbReference type="ARBA" id="ARBA00023117"/>
    </source>
</evidence>
<dbReference type="GeneID" id="120256878"/>
<dbReference type="InterPro" id="IPR038336">
    <property type="entry name" value="NET_sf"/>
</dbReference>
<reference evidence="10" key="1">
    <citation type="submission" date="2025-08" db="UniProtKB">
        <authorList>
            <consortium name="RefSeq"/>
        </authorList>
    </citation>
    <scope>IDENTIFICATION</scope>
</reference>
<dbReference type="Gene3D" id="1.20.1270.220">
    <property type="match status" value="1"/>
</dbReference>
<dbReference type="PRINTS" id="PR00503">
    <property type="entry name" value="BROMODOMAIN"/>
</dbReference>
<keyword evidence="3" id="KW-0804">Transcription</keyword>
<evidence type="ECO:0000256" key="6">
    <source>
        <dbReference type="SAM" id="MobiDB-lite"/>
    </source>
</evidence>
<feature type="domain" description="Bromo" evidence="7">
    <location>
        <begin position="132"/>
        <end position="207"/>
    </location>
</feature>
<keyword evidence="9" id="KW-1185">Reference proteome</keyword>
<dbReference type="PROSITE" id="PS50014">
    <property type="entry name" value="BROMODOMAIN_2"/>
    <property type="match status" value="1"/>
</dbReference>
<evidence type="ECO:0000256" key="4">
    <source>
        <dbReference type="PROSITE-ProRule" id="PRU00035"/>
    </source>
</evidence>
<dbReference type="Pfam" id="PF17035">
    <property type="entry name" value="BET"/>
    <property type="match status" value="1"/>
</dbReference>
<evidence type="ECO:0000259" key="7">
    <source>
        <dbReference type="PROSITE" id="PS50014"/>
    </source>
</evidence>
<feature type="domain" description="NET" evidence="8">
    <location>
        <begin position="276"/>
        <end position="357"/>
    </location>
</feature>
<evidence type="ECO:0000256" key="1">
    <source>
        <dbReference type="ARBA" id="ARBA00023015"/>
    </source>
</evidence>
<feature type="compositionally biased region" description="Low complexity" evidence="6">
    <location>
        <begin position="9"/>
        <end position="32"/>
    </location>
</feature>
<evidence type="ECO:0000256" key="5">
    <source>
        <dbReference type="SAM" id="Coils"/>
    </source>
</evidence>
<organism evidence="9 10">
    <name type="scientific">Dioscorea cayennensis subsp. rotundata</name>
    <name type="common">White Guinea yam</name>
    <name type="synonym">Dioscorea rotundata</name>
    <dbReference type="NCBI Taxonomy" id="55577"/>
    <lineage>
        <taxon>Eukaryota</taxon>
        <taxon>Viridiplantae</taxon>
        <taxon>Streptophyta</taxon>
        <taxon>Embryophyta</taxon>
        <taxon>Tracheophyta</taxon>
        <taxon>Spermatophyta</taxon>
        <taxon>Magnoliopsida</taxon>
        <taxon>Liliopsida</taxon>
        <taxon>Dioscoreales</taxon>
        <taxon>Dioscoreaceae</taxon>
        <taxon>Dioscorea</taxon>
    </lineage>
</organism>
<evidence type="ECO:0000259" key="8">
    <source>
        <dbReference type="PROSITE" id="PS51525"/>
    </source>
</evidence>
<evidence type="ECO:0000313" key="10">
    <source>
        <dbReference type="RefSeq" id="XP_039120483.1"/>
    </source>
</evidence>
<feature type="coiled-coil region" evidence="5">
    <location>
        <begin position="229"/>
        <end position="278"/>
    </location>
</feature>
<protein>
    <submittedName>
        <fullName evidence="10">Transcription factor GTE6-like</fullName>
    </submittedName>
</protein>
<accession>A0AB40B155</accession>
<dbReference type="Pfam" id="PF00439">
    <property type="entry name" value="Bromodomain"/>
    <property type="match status" value="1"/>
</dbReference>
<dbReference type="SUPFAM" id="SSF47370">
    <property type="entry name" value="Bromodomain"/>
    <property type="match status" value="1"/>
</dbReference>
<dbReference type="Gene3D" id="1.20.920.10">
    <property type="entry name" value="Bromodomain-like"/>
    <property type="match status" value="1"/>
</dbReference>
<dbReference type="InterPro" id="IPR036427">
    <property type="entry name" value="Bromodomain-like_sf"/>
</dbReference>
<dbReference type="AlphaFoldDB" id="A0AB40B155"/>
<dbReference type="RefSeq" id="XP_039120483.1">
    <property type="nucleotide sequence ID" value="XM_039264549.1"/>
</dbReference>
<evidence type="ECO:0000313" key="9">
    <source>
        <dbReference type="Proteomes" id="UP001515500"/>
    </source>
</evidence>